<dbReference type="EMBL" id="BPLR01013563">
    <property type="protein sequence ID" value="GIY62009.1"/>
    <property type="molecule type" value="Genomic_DNA"/>
</dbReference>
<dbReference type="Proteomes" id="UP001054945">
    <property type="component" value="Unassembled WGS sequence"/>
</dbReference>
<sequence length="77" mass="8831">MAGEYHLRLINFGISDGDAPENSIIYVRKGLHSPIEACISDYEAHQIQDLMAELMQHVNEADETWTRMRRNNLSSIN</sequence>
<comment type="caution">
    <text evidence="1">The sequence shown here is derived from an EMBL/GenBank/DDBJ whole genome shotgun (WGS) entry which is preliminary data.</text>
</comment>
<proteinExistence type="predicted"/>
<accession>A0AAV4UWD1</accession>
<name>A0AAV4UWD1_CAEEX</name>
<gene>
    <name evidence="1" type="ORF">CEXT_347541</name>
</gene>
<keyword evidence="2" id="KW-1185">Reference proteome</keyword>
<organism evidence="1 2">
    <name type="scientific">Caerostris extrusa</name>
    <name type="common">Bark spider</name>
    <name type="synonym">Caerostris bankana</name>
    <dbReference type="NCBI Taxonomy" id="172846"/>
    <lineage>
        <taxon>Eukaryota</taxon>
        <taxon>Metazoa</taxon>
        <taxon>Ecdysozoa</taxon>
        <taxon>Arthropoda</taxon>
        <taxon>Chelicerata</taxon>
        <taxon>Arachnida</taxon>
        <taxon>Araneae</taxon>
        <taxon>Araneomorphae</taxon>
        <taxon>Entelegynae</taxon>
        <taxon>Araneoidea</taxon>
        <taxon>Araneidae</taxon>
        <taxon>Caerostris</taxon>
    </lineage>
</organism>
<evidence type="ECO:0000313" key="1">
    <source>
        <dbReference type="EMBL" id="GIY62009.1"/>
    </source>
</evidence>
<protein>
    <submittedName>
        <fullName evidence="1">Uncharacterized protein</fullName>
    </submittedName>
</protein>
<dbReference type="AlphaFoldDB" id="A0AAV4UWD1"/>
<evidence type="ECO:0000313" key="2">
    <source>
        <dbReference type="Proteomes" id="UP001054945"/>
    </source>
</evidence>
<reference evidence="1 2" key="1">
    <citation type="submission" date="2021-06" db="EMBL/GenBank/DDBJ databases">
        <title>Caerostris extrusa draft genome.</title>
        <authorList>
            <person name="Kono N."/>
            <person name="Arakawa K."/>
        </authorList>
    </citation>
    <scope>NUCLEOTIDE SEQUENCE [LARGE SCALE GENOMIC DNA]</scope>
</reference>